<dbReference type="STRING" id="301148.B4135_2949"/>
<name>A0A150LMV0_9BACI</name>
<organism evidence="1 2">
    <name type="scientific">Caldibacillus debilis</name>
    <dbReference type="NCBI Taxonomy" id="301148"/>
    <lineage>
        <taxon>Bacteria</taxon>
        <taxon>Bacillati</taxon>
        <taxon>Bacillota</taxon>
        <taxon>Bacilli</taxon>
        <taxon>Bacillales</taxon>
        <taxon>Bacillaceae</taxon>
        <taxon>Caldibacillus</taxon>
    </lineage>
</organism>
<gene>
    <name evidence="1" type="ORF">B4135_2949</name>
</gene>
<reference evidence="1 2" key="1">
    <citation type="submission" date="2016-01" db="EMBL/GenBank/DDBJ databases">
        <title>Draft Genome Sequences of Seven Thermophilic Sporeformers Isolated from Foods.</title>
        <authorList>
            <person name="Berendsen E.M."/>
            <person name="Wells-Bennik M.H."/>
            <person name="Krawcyk A.O."/>
            <person name="De Jong A."/>
            <person name="Holsappel S."/>
            <person name="Eijlander R.T."/>
            <person name="Kuipers O.P."/>
        </authorList>
    </citation>
    <scope>NUCLEOTIDE SEQUENCE [LARGE SCALE GENOMIC DNA]</scope>
    <source>
        <strain evidence="1 2">B4135</strain>
    </source>
</reference>
<dbReference type="AlphaFoldDB" id="A0A150LMV0"/>
<evidence type="ECO:0000313" key="1">
    <source>
        <dbReference type="EMBL" id="KYD13286.1"/>
    </source>
</evidence>
<comment type="caution">
    <text evidence="1">The sequence shown here is derived from an EMBL/GenBank/DDBJ whole genome shotgun (WGS) entry which is preliminary data.</text>
</comment>
<evidence type="ECO:0000313" key="2">
    <source>
        <dbReference type="Proteomes" id="UP000075683"/>
    </source>
</evidence>
<dbReference type="EMBL" id="LQYT01000082">
    <property type="protein sequence ID" value="KYD13286.1"/>
    <property type="molecule type" value="Genomic_DNA"/>
</dbReference>
<accession>A0A150LMV0</accession>
<protein>
    <submittedName>
        <fullName evidence="1">Uncharacterized protein</fullName>
    </submittedName>
</protein>
<sequence>MKARVTEREYLHSKGALEQRLKAGKSRWRIFAGPPILGTNRWKD</sequence>
<dbReference type="Proteomes" id="UP000075683">
    <property type="component" value="Unassembled WGS sequence"/>
</dbReference>
<proteinExistence type="predicted"/>